<dbReference type="GO" id="GO:0003700">
    <property type="term" value="F:DNA-binding transcription factor activity"/>
    <property type="evidence" value="ECO:0007669"/>
    <property type="project" value="InterPro"/>
</dbReference>
<dbReference type="SUPFAM" id="SSF46785">
    <property type="entry name" value="Winged helix' DNA-binding domain"/>
    <property type="match status" value="1"/>
</dbReference>
<dbReference type="InterPro" id="IPR005119">
    <property type="entry name" value="LysR_subst-bd"/>
</dbReference>
<dbReference type="Gene3D" id="1.10.10.10">
    <property type="entry name" value="Winged helix-like DNA-binding domain superfamily/Winged helix DNA-binding domain"/>
    <property type="match status" value="1"/>
</dbReference>
<dbReference type="Pfam" id="PF00126">
    <property type="entry name" value="HTH_1"/>
    <property type="match status" value="1"/>
</dbReference>
<gene>
    <name evidence="6" type="ORF">FHX76_002195</name>
</gene>
<proteinExistence type="inferred from homology"/>
<keyword evidence="4" id="KW-0804">Transcription</keyword>
<keyword evidence="3 6" id="KW-0238">DNA-binding</keyword>
<dbReference type="PANTHER" id="PTHR30346">
    <property type="entry name" value="TRANSCRIPTIONAL DUAL REGULATOR HCAR-RELATED"/>
    <property type="match status" value="1"/>
</dbReference>
<evidence type="ECO:0000256" key="3">
    <source>
        <dbReference type="ARBA" id="ARBA00023125"/>
    </source>
</evidence>
<dbReference type="GO" id="GO:0003677">
    <property type="term" value="F:DNA binding"/>
    <property type="evidence" value="ECO:0007669"/>
    <property type="project" value="UniProtKB-KW"/>
</dbReference>
<dbReference type="Proteomes" id="UP000541033">
    <property type="component" value="Unassembled WGS sequence"/>
</dbReference>
<evidence type="ECO:0000256" key="1">
    <source>
        <dbReference type="ARBA" id="ARBA00009437"/>
    </source>
</evidence>
<dbReference type="EMBL" id="JAAMOX010000002">
    <property type="protein sequence ID" value="NIH54299.1"/>
    <property type="molecule type" value="Genomic_DNA"/>
</dbReference>
<organism evidence="6 7">
    <name type="scientific">Lysinibacter cavernae</name>
    <dbReference type="NCBI Taxonomy" id="1640652"/>
    <lineage>
        <taxon>Bacteria</taxon>
        <taxon>Bacillati</taxon>
        <taxon>Actinomycetota</taxon>
        <taxon>Actinomycetes</taxon>
        <taxon>Micrococcales</taxon>
        <taxon>Microbacteriaceae</taxon>
        <taxon>Lysinibacter</taxon>
    </lineage>
</organism>
<comment type="similarity">
    <text evidence="1">Belongs to the LysR transcriptional regulatory family.</text>
</comment>
<protein>
    <submittedName>
        <fullName evidence="6">DNA-binding transcriptional LysR family regulator</fullName>
    </submittedName>
</protein>
<dbReference type="PRINTS" id="PR00039">
    <property type="entry name" value="HTHLYSR"/>
</dbReference>
<dbReference type="GO" id="GO:0032993">
    <property type="term" value="C:protein-DNA complex"/>
    <property type="evidence" value="ECO:0007669"/>
    <property type="project" value="TreeGrafter"/>
</dbReference>
<dbReference type="Gene3D" id="3.40.190.10">
    <property type="entry name" value="Periplasmic binding protein-like II"/>
    <property type="match status" value="2"/>
</dbReference>
<accession>A0A7X5R266</accession>
<dbReference type="AlphaFoldDB" id="A0A7X5R266"/>
<evidence type="ECO:0000259" key="5">
    <source>
        <dbReference type="PROSITE" id="PS50931"/>
    </source>
</evidence>
<reference evidence="6 7" key="1">
    <citation type="submission" date="2020-02" db="EMBL/GenBank/DDBJ databases">
        <title>Sequencing the genomes of 1000 actinobacteria strains.</title>
        <authorList>
            <person name="Klenk H.-P."/>
        </authorList>
    </citation>
    <scope>NUCLEOTIDE SEQUENCE [LARGE SCALE GENOMIC DNA]</scope>
    <source>
        <strain evidence="6 7">DSM 27960</strain>
    </source>
</reference>
<dbReference type="InterPro" id="IPR036390">
    <property type="entry name" value="WH_DNA-bd_sf"/>
</dbReference>
<evidence type="ECO:0000256" key="2">
    <source>
        <dbReference type="ARBA" id="ARBA00023015"/>
    </source>
</evidence>
<dbReference type="Pfam" id="PF03466">
    <property type="entry name" value="LysR_substrate"/>
    <property type="match status" value="1"/>
</dbReference>
<dbReference type="SUPFAM" id="SSF53850">
    <property type="entry name" value="Periplasmic binding protein-like II"/>
    <property type="match status" value="1"/>
</dbReference>
<dbReference type="FunFam" id="1.10.10.10:FF:000001">
    <property type="entry name" value="LysR family transcriptional regulator"/>
    <property type="match status" value="1"/>
</dbReference>
<dbReference type="PANTHER" id="PTHR30346:SF0">
    <property type="entry name" value="HCA OPERON TRANSCRIPTIONAL ACTIVATOR HCAR"/>
    <property type="match status" value="1"/>
</dbReference>
<dbReference type="InterPro" id="IPR036388">
    <property type="entry name" value="WH-like_DNA-bd_sf"/>
</dbReference>
<evidence type="ECO:0000256" key="4">
    <source>
        <dbReference type="ARBA" id="ARBA00023163"/>
    </source>
</evidence>
<dbReference type="InterPro" id="IPR000847">
    <property type="entry name" value="LysR_HTH_N"/>
</dbReference>
<comment type="caution">
    <text evidence="6">The sequence shown here is derived from an EMBL/GenBank/DDBJ whole genome shotgun (WGS) entry which is preliminary data.</text>
</comment>
<dbReference type="PROSITE" id="PS50931">
    <property type="entry name" value="HTH_LYSR"/>
    <property type="match status" value="1"/>
</dbReference>
<sequence length="284" mass="30966">MNIELKQLRALVAVADTESFTDAALELDTSQATVSRLVAALEASLGTRLIRRTTREVTPTATGTRALLLARRILAEVEDLESLGAAGNDHLRVGFAWSAIGKHTVAFQKNWAAAHPATELTLFSTNTPTSGLAEGKCDIAVVRQAVDERKFATAVVGVELRYCVMAADDEWARRRSIRLAEIAERVIAADRRTGTTTAALWPEDAQPQGIRYTANVDDWLALIASGAAVGITSEATMHQYRRPGIVYRLVKDAPPIAVSVAWWKDDPHPMHRAVTNLLTALYRS</sequence>
<name>A0A7X5R266_9MICO</name>
<keyword evidence="7" id="KW-1185">Reference proteome</keyword>
<evidence type="ECO:0000313" key="7">
    <source>
        <dbReference type="Proteomes" id="UP000541033"/>
    </source>
</evidence>
<keyword evidence="2" id="KW-0805">Transcription regulation</keyword>
<dbReference type="RefSeq" id="WP_167150692.1">
    <property type="nucleotide sequence ID" value="NZ_JAAMOX010000002.1"/>
</dbReference>
<feature type="domain" description="HTH lysR-type" evidence="5">
    <location>
        <begin position="3"/>
        <end position="60"/>
    </location>
</feature>
<evidence type="ECO:0000313" key="6">
    <source>
        <dbReference type="EMBL" id="NIH54299.1"/>
    </source>
</evidence>